<reference evidence="2" key="1">
    <citation type="submission" date="2023-07" db="EMBL/GenBank/DDBJ databases">
        <authorList>
            <consortium name="CYATHOMIX"/>
        </authorList>
    </citation>
    <scope>NUCLEOTIDE SEQUENCE</scope>
    <source>
        <strain evidence="2">N/A</strain>
    </source>
</reference>
<organism evidence="2 3">
    <name type="scientific">Cylicocyclus nassatus</name>
    <name type="common">Nematode worm</name>
    <dbReference type="NCBI Taxonomy" id="53992"/>
    <lineage>
        <taxon>Eukaryota</taxon>
        <taxon>Metazoa</taxon>
        <taxon>Ecdysozoa</taxon>
        <taxon>Nematoda</taxon>
        <taxon>Chromadorea</taxon>
        <taxon>Rhabditida</taxon>
        <taxon>Rhabditina</taxon>
        <taxon>Rhabditomorpha</taxon>
        <taxon>Strongyloidea</taxon>
        <taxon>Strongylidae</taxon>
        <taxon>Cylicocyclus</taxon>
    </lineage>
</organism>
<dbReference type="Proteomes" id="UP001176961">
    <property type="component" value="Unassembled WGS sequence"/>
</dbReference>
<proteinExistence type="predicted"/>
<keyword evidence="1" id="KW-0732">Signal</keyword>
<protein>
    <submittedName>
        <fullName evidence="2">Uncharacterized protein</fullName>
    </submittedName>
</protein>
<feature type="chain" id="PRO_5041263286" evidence="1">
    <location>
        <begin position="24"/>
        <end position="155"/>
    </location>
</feature>
<evidence type="ECO:0000313" key="3">
    <source>
        <dbReference type="Proteomes" id="UP001176961"/>
    </source>
</evidence>
<accession>A0AA36DPP1</accession>
<sequence>MESRVKMEIKIYLILVTLPLLFGLPCENETMGIYKNFTKLNVLLERNFQRVACRGIYFEIECSKIVLARMNLKSLYEGRFFRRYYNYEYLLDRSRRQKSRRMRAFLMARKHKRTMFRKLKYWRPGKVRFGCASHKGKLPRRRPILCIFQKMDYAE</sequence>
<dbReference type="AlphaFoldDB" id="A0AA36DPP1"/>
<keyword evidence="3" id="KW-1185">Reference proteome</keyword>
<feature type="signal peptide" evidence="1">
    <location>
        <begin position="1"/>
        <end position="23"/>
    </location>
</feature>
<evidence type="ECO:0000313" key="2">
    <source>
        <dbReference type="EMBL" id="CAJ0590945.1"/>
    </source>
</evidence>
<comment type="caution">
    <text evidence="2">The sequence shown here is derived from an EMBL/GenBank/DDBJ whole genome shotgun (WGS) entry which is preliminary data.</text>
</comment>
<evidence type="ECO:0000256" key="1">
    <source>
        <dbReference type="SAM" id="SignalP"/>
    </source>
</evidence>
<dbReference type="EMBL" id="CATQJL010000001">
    <property type="protein sequence ID" value="CAJ0590945.1"/>
    <property type="molecule type" value="Genomic_DNA"/>
</dbReference>
<gene>
    <name evidence="2" type="ORF">CYNAS_LOCUS2928</name>
</gene>
<name>A0AA36DPP1_CYLNA</name>